<comment type="caution">
    <text evidence="8">Lacks conserved residue(s) required for the propagation of feature annotation.</text>
</comment>
<dbReference type="PANTHER" id="PTHR21143:SF104">
    <property type="entry name" value="GUSTATORY RECEPTOR 8A-RELATED"/>
    <property type="match status" value="1"/>
</dbReference>
<proteinExistence type="inferred from homology"/>
<evidence type="ECO:0000256" key="3">
    <source>
        <dbReference type="ARBA" id="ARBA00022692"/>
    </source>
</evidence>
<evidence type="ECO:0000313" key="10">
    <source>
        <dbReference type="Proteomes" id="UP000069940"/>
    </source>
</evidence>
<comment type="function">
    <text evidence="8">Gustatory receptor which mediates acceptance or avoidance behavior, depending on its substrates.</text>
</comment>
<evidence type="ECO:0000256" key="7">
    <source>
        <dbReference type="ARBA" id="ARBA00023224"/>
    </source>
</evidence>
<keyword evidence="5 8" id="KW-0472">Membrane</keyword>
<comment type="similarity">
    <text evidence="8">Belongs to the insect chemoreceptor superfamily. Gustatory receptor (GR) family.</text>
</comment>
<reference evidence="9" key="2">
    <citation type="submission" date="2025-05" db="UniProtKB">
        <authorList>
            <consortium name="EnsemblMetazoa"/>
        </authorList>
    </citation>
    <scope>IDENTIFICATION</scope>
    <source>
        <strain evidence="9">Foshan</strain>
    </source>
</reference>
<feature type="transmembrane region" description="Helical" evidence="8">
    <location>
        <begin position="133"/>
        <end position="155"/>
    </location>
</feature>
<feature type="transmembrane region" description="Helical" evidence="8">
    <location>
        <begin position="259"/>
        <end position="281"/>
    </location>
</feature>
<dbReference type="GeneID" id="134290263"/>
<dbReference type="PANTHER" id="PTHR21143">
    <property type="entry name" value="INVERTEBRATE GUSTATORY RECEPTOR"/>
    <property type="match status" value="1"/>
</dbReference>
<accession>A0ABM1XSG4</accession>
<evidence type="ECO:0000313" key="9">
    <source>
        <dbReference type="EnsemblMetazoa" id="AALFPA23_002414.P2230"/>
    </source>
</evidence>
<keyword evidence="4 8" id="KW-1133">Transmembrane helix</keyword>
<keyword evidence="3 8" id="KW-0812">Transmembrane</keyword>
<protein>
    <recommendedName>
        <fullName evidence="8">Gustatory receptor</fullName>
    </recommendedName>
</protein>
<keyword evidence="6 8" id="KW-0675">Receptor</keyword>
<comment type="subcellular location">
    <subcellularLocation>
        <location evidence="1 8">Cell membrane</location>
        <topology evidence="1 8">Multi-pass membrane protein</topology>
    </subcellularLocation>
</comment>
<evidence type="ECO:0000256" key="6">
    <source>
        <dbReference type="ARBA" id="ARBA00023170"/>
    </source>
</evidence>
<keyword evidence="10" id="KW-1185">Reference proteome</keyword>
<dbReference type="Proteomes" id="UP000069940">
    <property type="component" value="Unassembled WGS sequence"/>
</dbReference>
<evidence type="ECO:0000256" key="1">
    <source>
        <dbReference type="ARBA" id="ARBA00004651"/>
    </source>
</evidence>
<dbReference type="InterPro" id="IPR013604">
    <property type="entry name" value="7TM_chemorcpt"/>
</dbReference>
<reference evidence="10" key="1">
    <citation type="journal article" date="2015" name="Proc. Natl. Acad. Sci. U.S.A.">
        <title>Genome sequence of the Asian Tiger mosquito, Aedes albopictus, reveals insights into its biology, genetics, and evolution.</title>
        <authorList>
            <person name="Chen X.G."/>
            <person name="Jiang X."/>
            <person name="Gu J."/>
            <person name="Xu M."/>
            <person name="Wu Y."/>
            <person name="Deng Y."/>
            <person name="Zhang C."/>
            <person name="Bonizzoni M."/>
            <person name="Dermauw W."/>
            <person name="Vontas J."/>
            <person name="Armbruster P."/>
            <person name="Huang X."/>
            <person name="Yang Y."/>
            <person name="Zhang H."/>
            <person name="He W."/>
            <person name="Peng H."/>
            <person name="Liu Y."/>
            <person name="Wu K."/>
            <person name="Chen J."/>
            <person name="Lirakis M."/>
            <person name="Topalis P."/>
            <person name="Van Leeuwen T."/>
            <person name="Hall A.B."/>
            <person name="Jiang X."/>
            <person name="Thorpe C."/>
            <person name="Mueller R.L."/>
            <person name="Sun C."/>
            <person name="Waterhouse R.M."/>
            <person name="Yan G."/>
            <person name="Tu Z.J."/>
            <person name="Fang X."/>
            <person name="James A.A."/>
        </authorList>
    </citation>
    <scope>NUCLEOTIDE SEQUENCE [LARGE SCALE GENOMIC DNA]</scope>
    <source>
        <strain evidence="10">Foshan</strain>
    </source>
</reference>
<evidence type="ECO:0000256" key="2">
    <source>
        <dbReference type="ARBA" id="ARBA00022475"/>
    </source>
</evidence>
<dbReference type="Pfam" id="PF08395">
    <property type="entry name" value="7tm_7"/>
    <property type="match status" value="1"/>
</dbReference>
<keyword evidence="2 8" id="KW-1003">Cell membrane</keyword>
<feature type="transmembrane region" description="Helical" evidence="8">
    <location>
        <begin position="82"/>
        <end position="98"/>
    </location>
</feature>
<organism evidence="9 10">
    <name type="scientific">Aedes albopictus</name>
    <name type="common">Asian tiger mosquito</name>
    <name type="synonym">Stegomyia albopicta</name>
    <dbReference type="NCBI Taxonomy" id="7160"/>
    <lineage>
        <taxon>Eukaryota</taxon>
        <taxon>Metazoa</taxon>
        <taxon>Ecdysozoa</taxon>
        <taxon>Arthropoda</taxon>
        <taxon>Hexapoda</taxon>
        <taxon>Insecta</taxon>
        <taxon>Pterygota</taxon>
        <taxon>Neoptera</taxon>
        <taxon>Endopterygota</taxon>
        <taxon>Diptera</taxon>
        <taxon>Nematocera</taxon>
        <taxon>Culicoidea</taxon>
        <taxon>Culicidae</taxon>
        <taxon>Culicinae</taxon>
        <taxon>Aedini</taxon>
        <taxon>Aedes</taxon>
        <taxon>Stegomyia</taxon>
    </lineage>
</organism>
<dbReference type="EnsemblMetazoa" id="AALFPA23_002414.R2230">
    <property type="protein sequence ID" value="AALFPA23_002414.P2230"/>
    <property type="gene ID" value="AALFPA23_002414"/>
</dbReference>
<name>A0ABM1XSG4_AEDAL</name>
<feature type="transmembrane region" description="Helical" evidence="8">
    <location>
        <begin position="301"/>
        <end position="321"/>
    </location>
</feature>
<evidence type="ECO:0000256" key="5">
    <source>
        <dbReference type="ARBA" id="ARBA00023136"/>
    </source>
</evidence>
<evidence type="ECO:0000256" key="8">
    <source>
        <dbReference type="RuleBase" id="RU363108"/>
    </source>
</evidence>
<feature type="transmembrane region" description="Helical" evidence="8">
    <location>
        <begin position="47"/>
        <end position="70"/>
    </location>
</feature>
<dbReference type="RefSeq" id="XP_062713347.1">
    <property type="nucleotide sequence ID" value="XM_062857363.1"/>
</dbReference>
<evidence type="ECO:0000256" key="4">
    <source>
        <dbReference type="ARBA" id="ARBA00022989"/>
    </source>
</evidence>
<feature type="transmembrane region" description="Helical" evidence="8">
    <location>
        <begin position="368"/>
        <end position="388"/>
    </location>
</feature>
<sequence>MSWFQARNFFDSFRPVYVATKACHIHFETLDFQQQTIRRTLLDQFRFIFTMVVDAYFIYRSIVLNLPYLYLTESVLLNVGNYLSLVLLSMLTFTLPLWNRLKTEEVFEIYANVNECDRKLGTLGIEINYRRHYWISVVYVLCTMCAAIIGTWNAVSVRRDSAWTNITMTAPQVLTVVAIFRISTNYGLFTCYSNLSLISINERLDSLYSVMTKHLATMITSPSTVSSGQVCHMIRQVAETHHQLNDTILLFNRCYSFQVLHATTMSAFFTLFVVFGFIHAYASEKNDITMNVTWNNLLYDVFYIAMFLQLVVSTSFVSGNCKRIATAVHKMISHAHYDKGIFRELESFSQQLNHHASRISSGLCDFDWTLLYSIAGTFTTYLVILLQFDVGNLDFHRHK</sequence>
<keyword evidence="7 8" id="KW-0807">Transducer</keyword>